<dbReference type="AlphaFoldDB" id="C7N3R1"/>
<dbReference type="RefSeq" id="WP_012797757.1">
    <property type="nucleotide sequence ID" value="NC_013165.1"/>
</dbReference>
<dbReference type="InterPro" id="IPR036163">
    <property type="entry name" value="HMA_dom_sf"/>
</dbReference>
<feature type="domain" description="HMA" evidence="1">
    <location>
        <begin position="1"/>
        <end position="69"/>
    </location>
</feature>
<dbReference type="STRING" id="471855.Shel_05930"/>
<dbReference type="Proteomes" id="UP000002026">
    <property type="component" value="Chromosome"/>
</dbReference>
<evidence type="ECO:0000313" key="3">
    <source>
        <dbReference type="Proteomes" id="UP000002026"/>
    </source>
</evidence>
<accession>C7N3R1</accession>
<organism evidence="2 3">
    <name type="scientific">Slackia heliotrinireducens (strain ATCC 29202 / DSM 20476 / NCTC 11029 / RHS 1)</name>
    <name type="common">Peptococcus heliotrinreducens</name>
    <dbReference type="NCBI Taxonomy" id="471855"/>
    <lineage>
        <taxon>Bacteria</taxon>
        <taxon>Bacillati</taxon>
        <taxon>Actinomycetota</taxon>
        <taxon>Coriobacteriia</taxon>
        <taxon>Eggerthellales</taxon>
        <taxon>Eggerthellaceae</taxon>
        <taxon>Slackia</taxon>
    </lineage>
</organism>
<dbReference type="PROSITE" id="PS50846">
    <property type="entry name" value="HMA_2"/>
    <property type="match status" value="1"/>
</dbReference>
<dbReference type="InterPro" id="IPR006121">
    <property type="entry name" value="HMA_dom"/>
</dbReference>
<dbReference type="HOGENOM" id="CLU_134973_9_1_11"/>
<dbReference type="Gene3D" id="3.30.70.100">
    <property type="match status" value="1"/>
</dbReference>
<evidence type="ECO:0000313" key="2">
    <source>
        <dbReference type="EMBL" id="ACV21652.1"/>
    </source>
</evidence>
<dbReference type="Pfam" id="PF00403">
    <property type="entry name" value="HMA"/>
    <property type="match status" value="1"/>
</dbReference>
<dbReference type="eggNOG" id="COG2608">
    <property type="taxonomic scope" value="Bacteria"/>
</dbReference>
<dbReference type="KEGG" id="shi:Shel_05930"/>
<dbReference type="CDD" id="cd00371">
    <property type="entry name" value="HMA"/>
    <property type="match status" value="1"/>
</dbReference>
<gene>
    <name evidence="2" type="ordered locus">Shel_05930</name>
</gene>
<evidence type="ECO:0000259" key="1">
    <source>
        <dbReference type="PROSITE" id="PS50846"/>
    </source>
</evidence>
<keyword evidence="3" id="KW-1185">Reference proteome</keyword>
<protein>
    <recommendedName>
        <fullName evidence="1">HMA domain-containing protein</fullName>
    </recommendedName>
</protein>
<sequence length="72" mass="7976">MKKIIKLDGEICANCAAKIQDRINKLDGVNDAKVNFMTLKFTLDAADDKFDDVLAESIKIFEAVEPDCEVLA</sequence>
<name>C7N3R1_SLAHD</name>
<dbReference type="GO" id="GO:0046872">
    <property type="term" value="F:metal ion binding"/>
    <property type="evidence" value="ECO:0007669"/>
    <property type="project" value="InterPro"/>
</dbReference>
<reference evidence="2 3" key="1">
    <citation type="journal article" date="2009" name="Stand. Genomic Sci.">
        <title>Complete genome sequence of Slackia heliotrinireducens type strain (RHS 1).</title>
        <authorList>
            <person name="Pukall R."/>
            <person name="Lapidus A."/>
            <person name="Nolan M."/>
            <person name="Copeland A."/>
            <person name="Glavina Del Rio T."/>
            <person name="Lucas S."/>
            <person name="Chen F."/>
            <person name="Tice H."/>
            <person name="Cheng J.F."/>
            <person name="Chertkov O."/>
            <person name="Bruce D."/>
            <person name="Goodwin L."/>
            <person name="Kuske C."/>
            <person name="Brettin T."/>
            <person name="Detter J.C."/>
            <person name="Han C."/>
            <person name="Pitluck S."/>
            <person name="Pati A."/>
            <person name="Mavrommatis K."/>
            <person name="Ivanova N."/>
            <person name="Ovchinnikova G."/>
            <person name="Chen A."/>
            <person name="Palaniappan K."/>
            <person name="Schneider S."/>
            <person name="Rohde M."/>
            <person name="Chain P."/>
            <person name="D'haeseleer P."/>
            <person name="Goker M."/>
            <person name="Bristow J."/>
            <person name="Eisen J.A."/>
            <person name="Markowitz V."/>
            <person name="Kyrpides N.C."/>
            <person name="Klenk H.P."/>
            <person name="Hugenholtz P."/>
        </authorList>
    </citation>
    <scope>NUCLEOTIDE SEQUENCE [LARGE SCALE GENOMIC DNA]</scope>
    <source>
        <strain evidence="3">ATCC 29202 / DSM 20476 / NCTC 11029 / RHS 1</strain>
    </source>
</reference>
<dbReference type="EMBL" id="CP001684">
    <property type="protein sequence ID" value="ACV21652.1"/>
    <property type="molecule type" value="Genomic_DNA"/>
</dbReference>
<dbReference type="SUPFAM" id="SSF55008">
    <property type="entry name" value="HMA, heavy metal-associated domain"/>
    <property type="match status" value="1"/>
</dbReference>
<proteinExistence type="predicted"/>